<name>A0ABT4CXG8_9CLOT</name>
<feature type="domain" description="ABC transporter" evidence="5">
    <location>
        <begin position="3"/>
        <end position="231"/>
    </location>
</feature>
<keyword evidence="3" id="KW-0547">Nucleotide-binding</keyword>
<dbReference type="Gene3D" id="3.40.50.300">
    <property type="entry name" value="P-loop containing nucleotide triphosphate hydrolases"/>
    <property type="match status" value="1"/>
</dbReference>
<reference evidence="6" key="1">
    <citation type="submission" date="2022-12" db="EMBL/GenBank/DDBJ databases">
        <authorList>
            <person name="Wang J."/>
        </authorList>
    </citation>
    <scope>NUCLEOTIDE SEQUENCE</scope>
    <source>
        <strain evidence="6">HY-45-18</strain>
    </source>
</reference>
<evidence type="ECO:0000256" key="4">
    <source>
        <dbReference type="ARBA" id="ARBA00022840"/>
    </source>
</evidence>
<dbReference type="PROSITE" id="PS50893">
    <property type="entry name" value="ABC_TRANSPORTER_2"/>
    <property type="match status" value="1"/>
</dbReference>
<dbReference type="SMART" id="SM00382">
    <property type="entry name" value="AAA"/>
    <property type="match status" value="1"/>
</dbReference>
<dbReference type="InterPro" id="IPR003593">
    <property type="entry name" value="AAA+_ATPase"/>
</dbReference>
<dbReference type="InterPro" id="IPR027417">
    <property type="entry name" value="P-loop_NTPase"/>
</dbReference>
<organism evidence="6 7">
    <name type="scientific">Clostridium aestuarii</name>
    <dbReference type="NCBI Taxonomy" id="338193"/>
    <lineage>
        <taxon>Bacteria</taxon>
        <taxon>Bacillati</taxon>
        <taxon>Bacillota</taxon>
        <taxon>Clostridia</taxon>
        <taxon>Eubacteriales</taxon>
        <taxon>Clostridiaceae</taxon>
        <taxon>Clostridium</taxon>
    </lineage>
</organism>
<dbReference type="Pfam" id="PF00005">
    <property type="entry name" value="ABC_tran"/>
    <property type="match status" value="1"/>
</dbReference>
<evidence type="ECO:0000313" key="6">
    <source>
        <dbReference type="EMBL" id="MCY6483052.1"/>
    </source>
</evidence>
<evidence type="ECO:0000313" key="7">
    <source>
        <dbReference type="Proteomes" id="UP001078443"/>
    </source>
</evidence>
<accession>A0ABT4CXG8</accession>
<keyword evidence="2" id="KW-0813">Transport</keyword>
<gene>
    <name evidence="6" type="ORF">OW763_01625</name>
</gene>
<keyword evidence="7" id="KW-1185">Reference proteome</keyword>
<dbReference type="PANTHER" id="PTHR43335:SF4">
    <property type="entry name" value="ABC TRANSPORTER, ATP-BINDING PROTEIN"/>
    <property type="match status" value="1"/>
</dbReference>
<dbReference type="PANTHER" id="PTHR43335">
    <property type="entry name" value="ABC TRANSPORTER, ATP-BINDING PROTEIN"/>
    <property type="match status" value="1"/>
</dbReference>
<evidence type="ECO:0000256" key="1">
    <source>
        <dbReference type="ARBA" id="ARBA00005417"/>
    </source>
</evidence>
<sequence length="300" mass="34119">MVIETYDLTKQFGGKGGFQNISLSVKEGEVFSFLGKNGAGKSTFIRTLVGMLYPTSGNGMILGKPIGDVETKKKIGYLPELFQYHKWLTGYELLFNHALLYKMNKKDIRKRIQEVLDIVGLKGHEDKKIKQYSKGMKQRIGLGCAILSDPELLFLDEPTSALDPVGRKHVRDIIFKLKEQGKTIFLNTHLLSEVELVSDRVAILDKGKIKTIGTIKELMHSPVVLSIGNCSEKMINELKNFDPYLEKVENEIEMHVKNDEILPEIAKCIIKNEGLLYMMKRKENILEELFIKTVGEEDER</sequence>
<evidence type="ECO:0000259" key="5">
    <source>
        <dbReference type="PROSITE" id="PS50893"/>
    </source>
</evidence>
<evidence type="ECO:0000256" key="2">
    <source>
        <dbReference type="ARBA" id="ARBA00022448"/>
    </source>
</evidence>
<dbReference type="InterPro" id="IPR017871">
    <property type="entry name" value="ABC_transporter-like_CS"/>
</dbReference>
<dbReference type="PROSITE" id="PS00211">
    <property type="entry name" value="ABC_TRANSPORTER_1"/>
    <property type="match status" value="1"/>
</dbReference>
<keyword evidence="4 6" id="KW-0067">ATP-binding</keyword>
<dbReference type="EMBL" id="JAPQER010000001">
    <property type="protein sequence ID" value="MCY6483052.1"/>
    <property type="molecule type" value="Genomic_DNA"/>
</dbReference>
<protein>
    <submittedName>
        <fullName evidence="6">ABC transporter ATP-binding protein</fullName>
    </submittedName>
</protein>
<evidence type="ECO:0000256" key="3">
    <source>
        <dbReference type="ARBA" id="ARBA00022741"/>
    </source>
</evidence>
<proteinExistence type="inferred from homology"/>
<dbReference type="InterPro" id="IPR003439">
    <property type="entry name" value="ABC_transporter-like_ATP-bd"/>
</dbReference>
<dbReference type="Proteomes" id="UP001078443">
    <property type="component" value="Unassembled WGS sequence"/>
</dbReference>
<dbReference type="GO" id="GO:0005524">
    <property type="term" value="F:ATP binding"/>
    <property type="evidence" value="ECO:0007669"/>
    <property type="project" value="UniProtKB-KW"/>
</dbReference>
<dbReference type="SUPFAM" id="SSF52540">
    <property type="entry name" value="P-loop containing nucleoside triphosphate hydrolases"/>
    <property type="match status" value="1"/>
</dbReference>
<comment type="caution">
    <text evidence="6">The sequence shown here is derived from an EMBL/GenBank/DDBJ whole genome shotgun (WGS) entry which is preliminary data.</text>
</comment>
<dbReference type="RefSeq" id="WP_268039318.1">
    <property type="nucleotide sequence ID" value="NZ_JAPQER010000001.1"/>
</dbReference>
<comment type="similarity">
    <text evidence="1">Belongs to the ABC transporter superfamily.</text>
</comment>